<gene>
    <name evidence="2" type="ORF">EV659_102227</name>
</gene>
<accession>A0A4R2PPV6</accession>
<evidence type="ECO:0000256" key="1">
    <source>
        <dbReference type="SAM" id="MobiDB-lite"/>
    </source>
</evidence>
<name>A0A4R2PPV6_RHOSA</name>
<dbReference type="RefSeq" id="WP_132707476.1">
    <property type="nucleotide sequence ID" value="NZ_JACIGF010000002.1"/>
</dbReference>
<keyword evidence="3" id="KW-1185">Reference proteome</keyword>
<protein>
    <recommendedName>
        <fullName evidence="4">Sulfotransferase family protein</fullName>
    </recommendedName>
</protein>
<evidence type="ECO:0000313" key="2">
    <source>
        <dbReference type="EMBL" id="TCP37819.1"/>
    </source>
</evidence>
<feature type="compositionally biased region" description="Basic and acidic residues" evidence="1">
    <location>
        <begin position="288"/>
        <end position="305"/>
    </location>
</feature>
<organism evidence="2 3">
    <name type="scientific">Rhodothalassium salexigens DSM 2132</name>
    <dbReference type="NCBI Taxonomy" id="1188247"/>
    <lineage>
        <taxon>Bacteria</taxon>
        <taxon>Pseudomonadati</taxon>
        <taxon>Pseudomonadota</taxon>
        <taxon>Alphaproteobacteria</taxon>
        <taxon>Rhodothalassiales</taxon>
        <taxon>Rhodothalassiaceae</taxon>
        <taxon>Rhodothalassium</taxon>
    </lineage>
</organism>
<feature type="region of interest" description="Disordered" evidence="1">
    <location>
        <begin position="281"/>
        <end position="305"/>
    </location>
</feature>
<reference evidence="2 3" key="1">
    <citation type="submission" date="2019-03" db="EMBL/GenBank/DDBJ databases">
        <title>Genomic Encyclopedia of Type Strains, Phase IV (KMG-IV): sequencing the most valuable type-strain genomes for metagenomic binning, comparative biology and taxonomic classification.</title>
        <authorList>
            <person name="Goeker M."/>
        </authorList>
    </citation>
    <scope>NUCLEOTIDE SEQUENCE [LARGE SCALE GENOMIC DNA]</scope>
    <source>
        <strain evidence="2 3">DSM 2132</strain>
    </source>
</reference>
<dbReference type="AlphaFoldDB" id="A0A4R2PPV6"/>
<dbReference type="Proteomes" id="UP000295399">
    <property type="component" value="Unassembled WGS sequence"/>
</dbReference>
<evidence type="ECO:0000313" key="3">
    <source>
        <dbReference type="Proteomes" id="UP000295399"/>
    </source>
</evidence>
<proteinExistence type="predicted"/>
<dbReference type="EMBL" id="SLXO01000002">
    <property type="protein sequence ID" value="TCP37819.1"/>
    <property type="molecule type" value="Genomic_DNA"/>
</dbReference>
<comment type="caution">
    <text evidence="2">The sequence shown here is derived from an EMBL/GenBank/DDBJ whole genome shotgun (WGS) entry which is preliminary data.</text>
</comment>
<dbReference type="OrthoDB" id="7210452at2"/>
<evidence type="ECO:0008006" key="4">
    <source>
        <dbReference type="Google" id="ProtNLM"/>
    </source>
</evidence>
<sequence>MTVFCLTIGMHFGGVWPVSQVLDTLGVPALDDAAGLPPATIQRINEALYMLLGSGWDDSLSLDEGWWRDPELDEIRVWVDTVLGRAGDSGIAAASDPRLSILAPFWLDRMARRGDEPRVVIVLSHPFQVAGAMAYRYGTQERRAIHLWLKHMLWAERVSRGARRVILPVDRVRTHLYQAAEELARGLAFDPAPSYRHDLEQKLLPTLKCPAAPAPDADDKVYGIDPLAQQTYDLMLDAAARDLEPAPAALDDLRAAMLTRQHGFDPLLVDEVRALRRFDPVPDLEDETGSHGETDNDLRSLFRGS</sequence>
<dbReference type="InParanoid" id="A0A4R2PPV6"/>